<reference evidence="1" key="1">
    <citation type="submission" date="2022-01" db="EMBL/GenBank/DDBJ databases">
        <title>Microbacterium eymi and Microbacterium rhizovicinus sp. nov., isolated from the rhizospheric soil of Elymus tsukushiensis, a plant native to the Dokdo Islands, Republic of Korea.</title>
        <authorList>
            <person name="Hwang Y.J."/>
        </authorList>
    </citation>
    <scope>NUCLEOTIDE SEQUENCE</scope>
    <source>
        <strain evidence="1">KUDC0405</strain>
    </source>
</reference>
<organism evidence="1 2">
    <name type="scientific">Microbacterium elymi</name>
    <dbReference type="NCBI Taxonomy" id="2909587"/>
    <lineage>
        <taxon>Bacteria</taxon>
        <taxon>Bacillati</taxon>
        <taxon>Actinomycetota</taxon>
        <taxon>Actinomycetes</taxon>
        <taxon>Micrococcales</taxon>
        <taxon>Microbacteriaceae</taxon>
        <taxon>Microbacterium</taxon>
    </lineage>
</organism>
<protein>
    <submittedName>
        <fullName evidence="1">Uncharacterized protein</fullName>
    </submittedName>
</protein>
<gene>
    <name evidence="1" type="ORF">L2X98_25270</name>
</gene>
<evidence type="ECO:0000313" key="1">
    <source>
        <dbReference type="EMBL" id="UUT36285.1"/>
    </source>
</evidence>
<keyword evidence="2" id="KW-1185">Reference proteome</keyword>
<name>A0ABY5NM89_9MICO</name>
<dbReference type="EMBL" id="CP091139">
    <property type="protein sequence ID" value="UUT36285.1"/>
    <property type="molecule type" value="Genomic_DNA"/>
</dbReference>
<accession>A0ABY5NM89</accession>
<evidence type="ECO:0000313" key="2">
    <source>
        <dbReference type="Proteomes" id="UP001054811"/>
    </source>
</evidence>
<dbReference type="Proteomes" id="UP001054811">
    <property type="component" value="Chromosome"/>
</dbReference>
<sequence length="55" mass="6051">MTLTARPMLAPDQFVLHRPHDQERGTGRPSDVLHVQQVADQRGGGPREAQQHAVG</sequence>
<proteinExistence type="predicted"/>
<dbReference type="RefSeq" id="WP_259612934.1">
    <property type="nucleotide sequence ID" value="NZ_CP091139.2"/>
</dbReference>